<dbReference type="EMBL" id="PPPD01000002">
    <property type="protein sequence ID" value="PNY79816.1"/>
    <property type="molecule type" value="Genomic_DNA"/>
</dbReference>
<protein>
    <submittedName>
        <fullName evidence="10">Rhamnulokinase</fullName>
    </submittedName>
</protein>
<dbReference type="Gene3D" id="3.30.420.40">
    <property type="match status" value="2"/>
</dbReference>
<dbReference type="PANTHER" id="PTHR43095">
    <property type="entry name" value="SUGAR KINASE"/>
    <property type="match status" value="1"/>
</dbReference>
<dbReference type="AlphaFoldDB" id="A0A2K3UTF6"/>
<comment type="similarity">
    <text evidence="1">Belongs to the FGGY kinase family.</text>
</comment>
<keyword evidence="5" id="KW-0067">ATP-binding</keyword>
<dbReference type="GO" id="GO:0019301">
    <property type="term" value="P:rhamnose catabolic process"/>
    <property type="evidence" value="ECO:0007669"/>
    <property type="project" value="InterPro"/>
</dbReference>
<feature type="domain" description="Carbohydrate kinase FGGY C-terminal" evidence="9">
    <location>
        <begin position="255"/>
        <end position="443"/>
    </location>
</feature>
<name>A0A2K3UTF6_9DEIO</name>
<dbReference type="InterPro" id="IPR018484">
    <property type="entry name" value="FGGY_N"/>
</dbReference>
<keyword evidence="4 10" id="KW-0418">Kinase</keyword>
<keyword evidence="6" id="KW-0684">Rhamnose metabolism</keyword>
<keyword evidence="11" id="KW-1185">Reference proteome</keyword>
<feature type="domain" description="Carbohydrate kinase FGGY N-terminal" evidence="8">
    <location>
        <begin position="10"/>
        <end position="244"/>
    </location>
</feature>
<organism evidence="10 11">
    <name type="scientific">Deinococcus koreensis</name>
    <dbReference type="NCBI Taxonomy" id="2054903"/>
    <lineage>
        <taxon>Bacteria</taxon>
        <taxon>Thermotogati</taxon>
        <taxon>Deinococcota</taxon>
        <taxon>Deinococci</taxon>
        <taxon>Deinococcales</taxon>
        <taxon>Deinococcaceae</taxon>
        <taxon>Deinococcus</taxon>
    </lineage>
</organism>
<sequence length="492" mass="52496">MSADGVSRHIAVDLGASGGRVALGTLRAGRLEVEILHRFPNGGVPVHGELYWDILGLWREVVHGLRLASTHGDIASVGVNSWAVDYGLLDARGELLGQVNHYRSARLGGVMERVREQLSDEAIYAATGIQFLGFNTLYQLAAEPPERLAQAHTLLMVPDLLHFWLCGAQACERTNASTTQFYDPLTGAWHRELLARAGLPTHFLPRLVDPGTDLGPLSPEVERETGLRGVRVVTPATHDTASAVAAVPARGDGWAYVSSGTWSLVGVEVAQPVLSAQARALNLTNEAGLDGTTRLLKNVMGLWIVQECRRAWDADFAGLDAGAAALPAGGPLIDPDDPQFLPPGLDMPQRVQAFCAQTGQSVPQTPPEIVRCVLDSLAHRIAEVLDALETVTGRSLRTVHVVGGGAQGEFLNRLTADLSGRMVVAGPVEATLIGNLLVQARACGGLKDSSIREVVRASSESQTFTPAGGDKGDSRERFRRLTVVQGRTESSP</sequence>
<evidence type="ECO:0000313" key="11">
    <source>
        <dbReference type="Proteomes" id="UP000236379"/>
    </source>
</evidence>
<dbReference type="PANTHER" id="PTHR43095:SF5">
    <property type="entry name" value="XYLULOSE KINASE"/>
    <property type="match status" value="1"/>
</dbReference>
<reference evidence="10 11" key="1">
    <citation type="submission" date="2018-01" db="EMBL/GenBank/DDBJ databases">
        <title>Deinococcus koreensis sp. nov., a radiation-resistant bacterium isolated from river water.</title>
        <authorList>
            <person name="Choi A."/>
        </authorList>
    </citation>
    <scope>NUCLEOTIDE SEQUENCE [LARGE SCALE GENOMIC DNA]</scope>
    <source>
        <strain evidence="10 11">SJW1-2</strain>
    </source>
</reference>
<evidence type="ECO:0000256" key="3">
    <source>
        <dbReference type="ARBA" id="ARBA00022741"/>
    </source>
</evidence>
<dbReference type="SUPFAM" id="SSF53067">
    <property type="entry name" value="Actin-like ATPase domain"/>
    <property type="match status" value="2"/>
</dbReference>
<evidence type="ECO:0000259" key="8">
    <source>
        <dbReference type="Pfam" id="PF00370"/>
    </source>
</evidence>
<dbReference type="Pfam" id="PF02782">
    <property type="entry name" value="FGGY_C"/>
    <property type="match status" value="1"/>
</dbReference>
<evidence type="ECO:0000256" key="4">
    <source>
        <dbReference type="ARBA" id="ARBA00022777"/>
    </source>
</evidence>
<dbReference type="Pfam" id="PF00370">
    <property type="entry name" value="FGGY_N"/>
    <property type="match status" value="1"/>
</dbReference>
<keyword evidence="2" id="KW-0808">Transferase</keyword>
<proteinExistence type="inferred from homology"/>
<dbReference type="Proteomes" id="UP000236379">
    <property type="component" value="Unassembled WGS sequence"/>
</dbReference>
<accession>A0A2K3UTF6</accession>
<evidence type="ECO:0000259" key="9">
    <source>
        <dbReference type="Pfam" id="PF02782"/>
    </source>
</evidence>
<dbReference type="CDD" id="cd07771">
    <property type="entry name" value="ASKHA_NBD_FGGY_RhaB-like"/>
    <property type="match status" value="1"/>
</dbReference>
<evidence type="ECO:0000256" key="6">
    <source>
        <dbReference type="ARBA" id="ARBA00023308"/>
    </source>
</evidence>
<gene>
    <name evidence="10" type="ORF">CVO96_17900</name>
</gene>
<dbReference type="InterPro" id="IPR043129">
    <property type="entry name" value="ATPase_NBD"/>
</dbReference>
<dbReference type="OrthoDB" id="9761504at2"/>
<dbReference type="RefSeq" id="WP_103313800.1">
    <property type="nucleotide sequence ID" value="NZ_PPPD01000002.1"/>
</dbReference>
<dbReference type="InterPro" id="IPR018485">
    <property type="entry name" value="FGGY_C"/>
</dbReference>
<evidence type="ECO:0000256" key="1">
    <source>
        <dbReference type="ARBA" id="ARBA00009156"/>
    </source>
</evidence>
<dbReference type="InterPro" id="IPR013449">
    <property type="entry name" value="Rhamnulokinase"/>
</dbReference>
<dbReference type="GO" id="GO:0005524">
    <property type="term" value="F:ATP binding"/>
    <property type="evidence" value="ECO:0007669"/>
    <property type="project" value="UniProtKB-KW"/>
</dbReference>
<feature type="region of interest" description="Disordered" evidence="7">
    <location>
        <begin position="458"/>
        <end position="492"/>
    </location>
</feature>
<keyword evidence="3" id="KW-0547">Nucleotide-binding</keyword>
<evidence type="ECO:0000313" key="10">
    <source>
        <dbReference type="EMBL" id="PNY79816.1"/>
    </source>
</evidence>
<evidence type="ECO:0000256" key="5">
    <source>
        <dbReference type="ARBA" id="ARBA00022840"/>
    </source>
</evidence>
<comment type="caution">
    <text evidence="10">The sequence shown here is derived from an EMBL/GenBank/DDBJ whole genome shotgun (WGS) entry which is preliminary data.</text>
</comment>
<evidence type="ECO:0000256" key="2">
    <source>
        <dbReference type="ARBA" id="ARBA00022679"/>
    </source>
</evidence>
<dbReference type="InterPro" id="IPR050406">
    <property type="entry name" value="FGGY_Carb_Kinase"/>
</dbReference>
<dbReference type="GO" id="GO:0008993">
    <property type="term" value="F:rhamnulokinase activity"/>
    <property type="evidence" value="ECO:0007669"/>
    <property type="project" value="InterPro"/>
</dbReference>
<evidence type="ECO:0000256" key="7">
    <source>
        <dbReference type="SAM" id="MobiDB-lite"/>
    </source>
</evidence>